<evidence type="ECO:0000256" key="1">
    <source>
        <dbReference type="SAM" id="Phobius"/>
    </source>
</evidence>
<keyword evidence="1" id="KW-0812">Transmembrane</keyword>
<feature type="transmembrane region" description="Helical" evidence="1">
    <location>
        <begin position="25"/>
        <end position="46"/>
    </location>
</feature>
<evidence type="ECO:0000313" key="3">
    <source>
        <dbReference type="EMBL" id="OMH85993.1"/>
    </source>
</evidence>
<sequence length="218" mass="23457">MFLITISLLLSLSLSLRPPPTSALLTLLPLPSLLFSPLILLLISSLSSSVNNTILPICIFFKSISFRVNVPVLSLNKYSTRPSSSGIMLALTTVPSISLSTFSTKYPKYARAKSRFTLRGLFVFIAIRVSLPVYITIPTIRPDATVVFVHSVLAISSPYSLSSAPIFNLALPLNEYISLCGLSTTISPSILPNSSSSLSIRCVASNATRNFQSVSPSS</sequence>
<comment type="caution">
    <text evidence="3">The sequence shown here is derived from an EMBL/GenBank/DDBJ whole genome shotgun (WGS) entry which is preliminary data.</text>
</comment>
<feature type="transmembrane region" description="Helical" evidence="1">
    <location>
        <begin position="116"/>
        <end position="135"/>
    </location>
</feature>
<evidence type="ECO:0000313" key="4">
    <source>
        <dbReference type="Proteomes" id="UP000188320"/>
    </source>
</evidence>
<name>A0A1R1PYF4_ZANCU</name>
<feature type="transmembrane region" description="Helical" evidence="1">
    <location>
        <begin position="53"/>
        <end position="73"/>
    </location>
</feature>
<feature type="signal peptide" evidence="2">
    <location>
        <begin position="1"/>
        <end position="23"/>
    </location>
</feature>
<gene>
    <name evidence="3" type="ORF">AX774_g457</name>
</gene>
<keyword evidence="1" id="KW-0472">Membrane</keyword>
<reference evidence="4" key="1">
    <citation type="submission" date="2017-01" db="EMBL/GenBank/DDBJ databases">
        <authorList>
            <person name="Wang Y."/>
            <person name="White M."/>
            <person name="Kvist S."/>
            <person name="Moncalvo J.-M."/>
        </authorList>
    </citation>
    <scope>NUCLEOTIDE SEQUENCE [LARGE SCALE GENOMIC DNA]</scope>
    <source>
        <strain evidence="4">COL-18-3</strain>
    </source>
</reference>
<feature type="transmembrane region" description="Helical" evidence="1">
    <location>
        <begin position="85"/>
        <end position="104"/>
    </location>
</feature>
<keyword evidence="1" id="KW-1133">Transmembrane helix</keyword>
<dbReference type="AlphaFoldDB" id="A0A1R1PYF4"/>
<protein>
    <submittedName>
        <fullName evidence="3">Uncharacterized protein</fullName>
    </submittedName>
</protein>
<keyword evidence="2" id="KW-0732">Signal</keyword>
<organism evidence="3 4">
    <name type="scientific">Zancudomyces culisetae</name>
    <name type="common">Gut fungus</name>
    <name type="synonym">Smittium culisetae</name>
    <dbReference type="NCBI Taxonomy" id="1213189"/>
    <lineage>
        <taxon>Eukaryota</taxon>
        <taxon>Fungi</taxon>
        <taxon>Fungi incertae sedis</taxon>
        <taxon>Zoopagomycota</taxon>
        <taxon>Kickxellomycotina</taxon>
        <taxon>Harpellomycetes</taxon>
        <taxon>Harpellales</taxon>
        <taxon>Legeriomycetaceae</taxon>
        <taxon>Zancudomyces</taxon>
    </lineage>
</organism>
<dbReference type="EMBL" id="LSSK01000025">
    <property type="protein sequence ID" value="OMH85993.1"/>
    <property type="molecule type" value="Genomic_DNA"/>
</dbReference>
<feature type="chain" id="PRO_5012119258" evidence="2">
    <location>
        <begin position="24"/>
        <end position="218"/>
    </location>
</feature>
<accession>A0A1R1PYF4</accession>
<dbReference type="Proteomes" id="UP000188320">
    <property type="component" value="Unassembled WGS sequence"/>
</dbReference>
<keyword evidence="4" id="KW-1185">Reference proteome</keyword>
<evidence type="ECO:0000256" key="2">
    <source>
        <dbReference type="SAM" id="SignalP"/>
    </source>
</evidence>
<proteinExistence type="predicted"/>